<reference evidence="2" key="1">
    <citation type="submission" date="2016-10" db="EMBL/GenBank/DDBJ databases">
        <authorList>
            <person name="Varghese N."/>
            <person name="Submissions S."/>
        </authorList>
    </citation>
    <scope>NUCLEOTIDE SEQUENCE [LARGE SCALE GENOMIC DNA]</scope>
    <source>
        <strain evidence="2">YR281</strain>
    </source>
</reference>
<dbReference type="Pfam" id="PF00903">
    <property type="entry name" value="Glyoxalase"/>
    <property type="match status" value="1"/>
</dbReference>
<dbReference type="EMBL" id="FNDI01000018">
    <property type="protein sequence ID" value="SDI49709.1"/>
    <property type="molecule type" value="Genomic_DNA"/>
</dbReference>
<dbReference type="InterPro" id="IPR037523">
    <property type="entry name" value="VOC_core"/>
</dbReference>
<evidence type="ECO:0000313" key="2">
    <source>
        <dbReference type="EMBL" id="SDI49709.1"/>
    </source>
</evidence>
<accession>A0A7Z7BAX7</accession>
<dbReference type="Proteomes" id="UP000198900">
    <property type="component" value="Unassembled WGS sequence"/>
</dbReference>
<dbReference type="InterPro" id="IPR004360">
    <property type="entry name" value="Glyas_Fos-R_dOase_dom"/>
</dbReference>
<dbReference type="PROSITE" id="PS51819">
    <property type="entry name" value="VOC"/>
    <property type="match status" value="1"/>
</dbReference>
<comment type="caution">
    <text evidence="2">The sequence shown here is derived from an EMBL/GenBank/DDBJ whole genome shotgun (WGS) entry which is preliminary data.</text>
</comment>
<gene>
    <name evidence="2" type="ORF">SAMN04487926_11818</name>
</gene>
<dbReference type="RefSeq" id="WP_091783746.1">
    <property type="nucleotide sequence ID" value="NZ_FNDI01000018.1"/>
</dbReference>
<dbReference type="InterPro" id="IPR029068">
    <property type="entry name" value="Glyas_Bleomycin-R_OHBP_Dase"/>
</dbReference>
<evidence type="ECO:0000313" key="3">
    <source>
        <dbReference type="Proteomes" id="UP000198900"/>
    </source>
</evidence>
<proteinExistence type="predicted"/>
<dbReference type="Gene3D" id="3.10.180.10">
    <property type="entry name" value="2,3-Dihydroxybiphenyl 1,2-Dioxygenase, domain 1"/>
    <property type="match status" value="1"/>
</dbReference>
<dbReference type="AlphaFoldDB" id="A0A7Z7BAX7"/>
<name>A0A7Z7BAX7_9BURK</name>
<evidence type="ECO:0000259" key="1">
    <source>
        <dbReference type="PROSITE" id="PS51819"/>
    </source>
</evidence>
<dbReference type="SUPFAM" id="SSF54593">
    <property type="entry name" value="Glyoxalase/Bleomycin resistance protein/Dihydroxybiphenyl dioxygenase"/>
    <property type="match status" value="1"/>
</dbReference>
<feature type="domain" description="VOC" evidence="1">
    <location>
        <begin position="9"/>
        <end position="132"/>
    </location>
</feature>
<keyword evidence="3" id="KW-1185">Reference proteome</keyword>
<organism evidence="2 3">
    <name type="scientific">Paraburkholderia steynii</name>
    <dbReference type="NCBI Taxonomy" id="1245441"/>
    <lineage>
        <taxon>Bacteria</taxon>
        <taxon>Pseudomonadati</taxon>
        <taxon>Pseudomonadota</taxon>
        <taxon>Betaproteobacteria</taxon>
        <taxon>Burkholderiales</taxon>
        <taxon>Burkholderiaceae</taxon>
        <taxon>Paraburkholderia</taxon>
    </lineage>
</organism>
<protein>
    <recommendedName>
        <fullName evidence="1">VOC domain-containing protein</fullName>
    </recommendedName>
</protein>
<sequence>MHAPVRPKSFAHVVYRSFHYKQMVEWYLLVFDAKVQHSTPAVTFIAYDDEHHRIAIVDLGFGKGATRDDRTPRGTAGVDHVAYGFGCLHDLFAKYSSLKERGIVPYWCIHHGPTVSLYYADPDGNQMEFQVDAYGSADQANAFMRGAGFAANPIGVEFNPEDMLERLRSGECEASVLVRTSHFPVSPLRGSVLG</sequence>